<proteinExistence type="predicted"/>
<dbReference type="SUPFAM" id="SSF82607">
    <property type="entry name" value="YbaB-like"/>
    <property type="match status" value="1"/>
</dbReference>
<dbReference type="AlphaFoldDB" id="A0A917WTR7"/>
<accession>A0A917WTR7</accession>
<dbReference type="InterPro" id="IPR036894">
    <property type="entry name" value="YbaB-like_sf"/>
</dbReference>
<reference evidence="1" key="1">
    <citation type="journal article" date="2014" name="Int. J. Syst. Evol. Microbiol.">
        <title>Complete genome sequence of Corynebacterium casei LMG S-19264T (=DSM 44701T), isolated from a smear-ripened cheese.</title>
        <authorList>
            <consortium name="US DOE Joint Genome Institute (JGI-PGF)"/>
            <person name="Walter F."/>
            <person name="Albersmeier A."/>
            <person name="Kalinowski J."/>
            <person name="Ruckert C."/>
        </authorList>
    </citation>
    <scope>NUCLEOTIDE SEQUENCE</scope>
    <source>
        <strain evidence="1">JCM 19831</strain>
    </source>
</reference>
<keyword evidence="2" id="KW-1185">Reference proteome</keyword>
<evidence type="ECO:0000313" key="1">
    <source>
        <dbReference type="EMBL" id="GGM31476.1"/>
    </source>
</evidence>
<sequence length="125" mass="13826">MAIDFDELLGRFNRMVEDTVEGVRRLAAEEFVGSAAEGRVRAVVTGGRNLVSIDFAPRSTREIDNYTLGEAVVEAVNAAEEQADERRRELLREHQPAGFDMDKFLRDPASFVPNIPTAFGSGGQR</sequence>
<dbReference type="EMBL" id="BMPI01000015">
    <property type="protein sequence ID" value="GGM31476.1"/>
    <property type="molecule type" value="Genomic_DNA"/>
</dbReference>
<dbReference type="Pfam" id="PF02575">
    <property type="entry name" value="YbaB_DNA_bd"/>
    <property type="match status" value="1"/>
</dbReference>
<dbReference type="RefSeq" id="WP_190250987.1">
    <property type="nucleotide sequence ID" value="NZ_BMPI01000015.1"/>
</dbReference>
<evidence type="ECO:0000313" key="2">
    <source>
        <dbReference type="Proteomes" id="UP000642070"/>
    </source>
</evidence>
<dbReference type="Gene3D" id="3.30.1310.10">
    <property type="entry name" value="Nucleoid-associated protein YbaB-like domain"/>
    <property type="match status" value="1"/>
</dbReference>
<gene>
    <name evidence="1" type="ORF">GCM10007977_035910</name>
</gene>
<dbReference type="Proteomes" id="UP000642070">
    <property type="component" value="Unassembled WGS sequence"/>
</dbReference>
<evidence type="ECO:0008006" key="3">
    <source>
        <dbReference type="Google" id="ProtNLM"/>
    </source>
</evidence>
<dbReference type="InterPro" id="IPR004401">
    <property type="entry name" value="YbaB/EbfC"/>
</dbReference>
<comment type="caution">
    <text evidence="1">The sequence shown here is derived from an EMBL/GenBank/DDBJ whole genome shotgun (WGS) entry which is preliminary data.</text>
</comment>
<name>A0A917WTR7_9ACTN</name>
<protein>
    <recommendedName>
        <fullName evidence="3">YbaB/EbfC family nucleoid-associated protein</fullName>
    </recommendedName>
</protein>
<dbReference type="GO" id="GO:0003677">
    <property type="term" value="F:DNA binding"/>
    <property type="evidence" value="ECO:0007669"/>
    <property type="project" value="InterPro"/>
</dbReference>
<organism evidence="1 2">
    <name type="scientific">Dactylosporangium sucinum</name>
    <dbReference type="NCBI Taxonomy" id="1424081"/>
    <lineage>
        <taxon>Bacteria</taxon>
        <taxon>Bacillati</taxon>
        <taxon>Actinomycetota</taxon>
        <taxon>Actinomycetes</taxon>
        <taxon>Micromonosporales</taxon>
        <taxon>Micromonosporaceae</taxon>
        <taxon>Dactylosporangium</taxon>
    </lineage>
</organism>
<reference evidence="1" key="2">
    <citation type="submission" date="2020-09" db="EMBL/GenBank/DDBJ databases">
        <authorList>
            <person name="Sun Q."/>
            <person name="Ohkuma M."/>
        </authorList>
    </citation>
    <scope>NUCLEOTIDE SEQUENCE</scope>
    <source>
        <strain evidence="1">JCM 19831</strain>
    </source>
</reference>